<dbReference type="EMBL" id="CATQJL010000316">
    <property type="protein sequence ID" value="CAJ0604708.1"/>
    <property type="molecule type" value="Genomic_DNA"/>
</dbReference>
<keyword evidence="2" id="KW-1185">Reference proteome</keyword>
<name>A0AA36H648_CYLNA</name>
<organism evidence="1 2">
    <name type="scientific">Cylicocyclus nassatus</name>
    <name type="common">Nematode worm</name>
    <dbReference type="NCBI Taxonomy" id="53992"/>
    <lineage>
        <taxon>Eukaryota</taxon>
        <taxon>Metazoa</taxon>
        <taxon>Ecdysozoa</taxon>
        <taxon>Nematoda</taxon>
        <taxon>Chromadorea</taxon>
        <taxon>Rhabditida</taxon>
        <taxon>Rhabditina</taxon>
        <taxon>Rhabditomorpha</taxon>
        <taxon>Strongyloidea</taxon>
        <taxon>Strongylidae</taxon>
        <taxon>Cylicocyclus</taxon>
    </lineage>
</organism>
<evidence type="ECO:0000313" key="2">
    <source>
        <dbReference type="Proteomes" id="UP001176961"/>
    </source>
</evidence>
<accession>A0AA36H648</accession>
<sequence>MMDEVLKEEEAAASRENGSAEPIRMIFEMDRSLDRRRYNAPTCNKVAVVYVGEDGDVPAHREFAQNLSLDGWQGSCSDCSFGEPLFVMDVMLKLLKIVS</sequence>
<comment type="caution">
    <text evidence="1">The sequence shown here is derived from an EMBL/GenBank/DDBJ whole genome shotgun (WGS) entry which is preliminary data.</text>
</comment>
<evidence type="ECO:0000313" key="1">
    <source>
        <dbReference type="EMBL" id="CAJ0604708.1"/>
    </source>
</evidence>
<dbReference type="AlphaFoldDB" id="A0AA36H648"/>
<dbReference type="Proteomes" id="UP001176961">
    <property type="component" value="Unassembled WGS sequence"/>
</dbReference>
<gene>
    <name evidence="1" type="ORF">CYNAS_LOCUS16691</name>
</gene>
<protein>
    <submittedName>
        <fullName evidence="1">Uncharacterized protein</fullName>
    </submittedName>
</protein>
<reference evidence="1" key="1">
    <citation type="submission" date="2023-07" db="EMBL/GenBank/DDBJ databases">
        <authorList>
            <consortium name="CYATHOMIX"/>
        </authorList>
    </citation>
    <scope>NUCLEOTIDE SEQUENCE</scope>
    <source>
        <strain evidence="1">N/A</strain>
    </source>
</reference>
<proteinExistence type="predicted"/>